<proteinExistence type="predicted"/>
<accession>A0A6N7XMN7</accession>
<comment type="caution">
    <text evidence="1">The sequence shown here is derived from an EMBL/GenBank/DDBJ whole genome shotgun (WGS) entry which is preliminary data.</text>
</comment>
<evidence type="ECO:0000313" key="1">
    <source>
        <dbReference type="EMBL" id="MSU03319.1"/>
    </source>
</evidence>
<dbReference type="EMBL" id="VUNQ01000065">
    <property type="protein sequence ID" value="MSU03319.1"/>
    <property type="molecule type" value="Genomic_DNA"/>
</dbReference>
<gene>
    <name evidence="1" type="ORF">FYJ83_17820</name>
</gene>
<protein>
    <recommendedName>
        <fullName evidence="3">DUF523 domain-containing protein</fullName>
    </recommendedName>
</protein>
<dbReference type="Proteomes" id="UP000469523">
    <property type="component" value="Unassembled WGS sequence"/>
</dbReference>
<keyword evidence="2" id="KW-1185">Reference proteome</keyword>
<organism evidence="1 2">
    <name type="scientific">Tissierella pigra</name>
    <dbReference type="NCBI Taxonomy" id="2607614"/>
    <lineage>
        <taxon>Bacteria</taxon>
        <taxon>Bacillati</taxon>
        <taxon>Bacillota</taxon>
        <taxon>Tissierellia</taxon>
        <taxon>Tissierellales</taxon>
        <taxon>Tissierellaceae</taxon>
        <taxon>Tissierella</taxon>
    </lineage>
</organism>
<name>A0A6N7XMN7_9FIRM</name>
<dbReference type="NCBIfam" id="NF045597">
    <property type="entry name" value="TudS_rel_CD3072"/>
    <property type="match status" value="1"/>
</dbReference>
<dbReference type="RefSeq" id="WP_154442881.1">
    <property type="nucleotide sequence ID" value="NZ_VUNQ01000065.1"/>
</dbReference>
<dbReference type="AlphaFoldDB" id="A0A6N7XMN7"/>
<evidence type="ECO:0008006" key="3">
    <source>
        <dbReference type="Google" id="ProtNLM"/>
    </source>
</evidence>
<reference evidence="1 2" key="1">
    <citation type="submission" date="2019-09" db="EMBL/GenBank/DDBJ databases">
        <title>In-depth cultivation of the pig gut microbiome towards novel bacterial diversity and tailored functional studies.</title>
        <authorList>
            <person name="Wylensek D."/>
            <person name="Hitch T.C.A."/>
            <person name="Clavel T."/>
        </authorList>
    </citation>
    <scope>NUCLEOTIDE SEQUENCE [LARGE SCALE GENOMIC DNA]</scope>
    <source>
        <strain evidence="1 2">WCA3-693-APC-4?</strain>
    </source>
</reference>
<sequence>MTKTKKVIILSHCILNEYSKVKKWDKDEKITELNTMDFLKFLLDNEIGIIQLPCPELKGYGLKRWGQVKEQYDHPHYRKICRDLFEPVLEQILEYQSNGFEIVSLMGIYGSPTCGISRTCSGNWGGEIGSNPDIQGTINTISSIEDSGIFMEEIYKIFENHNLDIPMIDFHKENLVSIIDQIKKSL</sequence>
<evidence type="ECO:0000313" key="2">
    <source>
        <dbReference type="Proteomes" id="UP000469523"/>
    </source>
</evidence>
<dbReference type="InterPro" id="IPR054648">
    <property type="entry name" value="TudS-rel"/>
</dbReference>